<dbReference type="InterPro" id="IPR016032">
    <property type="entry name" value="Sig_transdc_resp-reg_C-effctor"/>
</dbReference>
<evidence type="ECO:0000259" key="4">
    <source>
        <dbReference type="PROSITE" id="PS50043"/>
    </source>
</evidence>
<dbReference type="EMBL" id="JACGZW010000001">
    <property type="protein sequence ID" value="MBB1152231.1"/>
    <property type="molecule type" value="Genomic_DNA"/>
</dbReference>
<dbReference type="Pfam" id="PF00196">
    <property type="entry name" value="GerE"/>
    <property type="match status" value="1"/>
</dbReference>
<feature type="domain" description="HTH luxR-type" evidence="4">
    <location>
        <begin position="265"/>
        <end position="328"/>
    </location>
</feature>
<dbReference type="InterPro" id="IPR036388">
    <property type="entry name" value="WH-like_DNA-bd_sf"/>
</dbReference>
<evidence type="ECO:0000256" key="2">
    <source>
        <dbReference type="ARBA" id="ARBA00023125"/>
    </source>
</evidence>
<dbReference type="Gene3D" id="3.30.450.40">
    <property type="match status" value="1"/>
</dbReference>
<comment type="caution">
    <text evidence="5">The sequence shown here is derived from an EMBL/GenBank/DDBJ whole genome shotgun (WGS) entry which is preliminary data.</text>
</comment>
<keyword evidence="6" id="KW-1185">Reference proteome</keyword>
<organism evidence="5 6">
    <name type="scientific">Amycolatopsis dendrobii</name>
    <dbReference type="NCBI Taxonomy" id="2760662"/>
    <lineage>
        <taxon>Bacteria</taxon>
        <taxon>Bacillati</taxon>
        <taxon>Actinomycetota</taxon>
        <taxon>Actinomycetes</taxon>
        <taxon>Pseudonocardiales</taxon>
        <taxon>Pseudonocardiaceae</taxon>
        <taxon>Amycolatopsis</taxon>
    </lineage>
</organism>
<dbReference type="Gene3D" id="1.10.10.10">
    <property type="entry name" value="Winged helix-like DNA-binding domain superfamily/Winged helix DNA-binding domain"/>
    <property type="match status" value="1"/>
</dbReference>
<proteinExistence type="predicted"/>
<dbReference type="CDD" id="cd06170">
    <property type="entry name" value="LuxR_C_like"/>
    <property type="match status" value="1"/>
</dbReference>
<dbReference type="PANTHER" id="PTHR44688">
    <property type="entry name" value="DNA-BINDING TRANSCRIPTIONAL ACTIVATOR DEVR_DOSR"/>
    <property type="match status" value="1"/>
</dbReference>
<accession>A0A7W3Z8C1</accession>
<dbReference type="PRINTS" id="PR00038">
    <property type="entry name" value="HTHLUXR"/>
</dbReference>
<dbReference type="InterPro" id="IPR029016">
    <property type="entry name" value="GAF-like_dom_sf"/>
</dbReference>
<dbReference type="PANTHER" id="PTHR44688:SF16">
    <property type="entry name" value="DNA-BINDING TRANSCRIPTIONAL ACTIVATOR DEVR_DOSR"/>
    <property type="match status" value="1"/>
</dbReference>
<keyword evidence="2" id="KW-0238">DNA-binding</keyword>
<dbReference type="RefSeq" id="WP_182889433.1">
    <property type="nucleotide sequence ID" value="NZ_JACGZW010000001.1"/>
</dbReference>
<dbReference type="GO" id="GO:0003677">
    <property type="term" value="F:DNA binding"/>
    <property type="evidence" value="ECO:0007669"/>
    <property type="project" value="UniProtKB-KW"/>
</dbReference>
<reference evidence="5 6" key="1">
    <citation type="submission" date="2020-08" db="EMBL/GenBank/DDBJ databases">
        <title>Amycolatopsis sp. nov. DR6-1 isolated from Dendrobium heterocarpum.</title>
        <authorList>
            <person name="Tedsree N."/>
            <person name="Kuncharoen N."/>
            <person name="Likhitwitayawuid K."/>
            <person name="Tanasupawat S."/>
        </authorList>
    </citation>
    <scope>NUCLEOTIDE SEQUENCE [LARGE SCALE GENOMIC DNA]</scope>
    <source>
        <strain evidence="5 6">DR6-1</strain>
    </source>
</reference>
<evidence type="ECO:0000313" key="6">
    <source>
        <dbReference type="Proteomes" id="UP000526734"/>
    </source>
</evidence>
<name>A0A7W3Z8C1_9PSEU</name>
<dbReference type="SUPFAM" id="SSF46894">
    <property type="entry name" value="C-terminal effector domain of the bipartite response regulators"/>
    <property type="match status" value="1"/>
</dbReference>
<sequence>MGEVAECSLGTVHEAVEQGASSDAVAEALSRALVPLVAHDALRVAATNPAAEFGPAAFSFWHKFDPGLGLALLHRAYACGNQSAPQVPGDDLYRAYGVGSELLVPIRDRRGAWGTLELLRSHGGRQFDAEDARRAVRLGPALARVLRQYVTAGPLAPRAPMLAPGVILVGPDHRMRAATPEAYAWREHLRTSRRTPDFTDAAHLAGLSLQTRRRLNDPHARRPVLAAPAASHGRWVGCHAQPLDDDSGDVAVVIEALTGKRLLPSFCDWYSLTPRERQIVHQLCEGAAAKHIARSLGLSVHTVNEHLKAVFRKTAAGGRDELVAAITS</sequence>
<evidence type="ECO:0000256" key="1">
    <source>
        <dbReference type="ARBA" id="ARBA00023015"/>
    </source>
</evidence>
<evidence type="ECO:0000313" key="5">
    <source>
        <dbReference type="EMBL" id="MBB1152231.1"/>
    </source>
</evidence>
<keyword evidence="1" id="KW-0805">Transcription regulation</keyword>
<dbReference type="InterPro" id="IPR000792">
    <property type="entry name" value="Tscrpt_reg_LuxR_C"/>
</dbReference>
<dbReference type="GO" id="GO:0006355">
    <property type="term" value="P:regulation of DNA-templated transcription"/>
    <property type="evidence" value="ECO:0007669"/>
    <property type="project" value="InterPro"/>
</dbReference>
<dbReference type="PROSITE" id="PS50043">
    <property type="entry name" value="HTH_LUXR_2"/>
    <property type="match status" value="1"/>
</dbReference>
<gene>
    <name evidence="5" type="ORF">H4281_03720</name>
</gene>
<dbReference type="SMART" id="SM00421">
    <property type="entry name" value="HTH_LUXR"/>
    <property type="match status" value="1"/>
</dbReference>
<evidence type="ECO:0000256" key="3">
    <source>
        <dbReference type="ARBA" id="ARBA00023163"/>
    </source>
</evidence>
<protein>
    <submittedName>
        <fullName evidence="5">Helix-turn-helix transcriptional regulator</fullName>
    </submittedName>
</protein>
<keyword evidence="3" id="KW-0804">Transcription</keyword>
<dbReference type="AlphaFoldDB" id="A0A7W3Z8C1"/>
<dbReference type="PROSITE" id="PS00622">
    <property type="entry name" value="HTH_LUXR_1"/>
    <property type="match status" value="1"/>
</dbReference>
<dbReference type="SUPFAM" id="SSF55781">
    <property type="entry name" value="GAF domain-like"/>
    <property type="match status" value="1"/>
</dbReference>
<dbReference type="Proteomes" id="UP000526734">
    <property type="component" value="Unassembled WGS sequence"/>
</dbReference>